<accession>A0A2U1AYH9</accession>
<evidence type="ECO:0000313" key="2">
    <source>
        <dbReference type="EMBL" id="PVY41479.1"/>
    </source>
</evidence>
<comment type="caution">
    <text evidence="2">The sequence shown here is derived from an EMBL/GenBank/DDBJ whole genome shotgun (WGS) entry which is preliminary data.</text>
</comment>
<dbReference type="AlphaFoldDB" id="A0A2U1AYH9"/>
<dbReference type="InterPro" id="IPR012902">
    <property type="entry name" value="N_methyl_site"/>
</dbReference>
<proteinExistence type="predicted"/>
<name>A0A2U1AYH9_9BACT</name>
<dbReference type="EMBL" id="QEKH01000014">
    <property type="protein sequence ID" value="PVY41479.1"/>
    <property type="molecule type" value="Genomic_DNA"/>
</dbReference>
<dbReference type="PANTHER" id="PTHR30093">
    <property type="entry name" value="GENERAL SECRETION PATHWAY PROTEIN G"/>
    <property type="match status" value="1"/>
</dbReference>
<dbReference type="SUPFAM" id="SSF54523">
    <property type="entry name" value="Pili subunits"/>
    <property type="match status" value="1"/>
</dbReference>
<keyword evidence="1" id="KW-0472">Membrane</keyword>
<keyword evidence="1" id="KW-1133">Transmembrane helix</keyword>
<dbReference type="RefSeq" id="WP_116884133.1">
    <property type="nucleotide sequence ID" value="NZ_CABMMC010000060.1"/>
</dbReference>
<keyword evidence="3" id="KW-1185">Reference proteome</keyword>
<dbReference type="NCBIfam" id="TIGR02532">
    <property type="entry name" value="IV_pilin_GFxxxE"/>
    <property type="match status" value="1"/>
</dbReference>
<dbReference type="GeneID" id="78295444"/>
<feature type="transmembrane region" description="Helical" evidence="1">
    <location>
        <begin position="20"/>
        <end position="38"/>
    </location>
</feature>
<keyword evidence="1" id="KW-0812">Transmembrane</keyword>
<dbReference type="Gene3D" id="3.30.700.10">
    <property type="entry name" value="Glycoprotein, Type 4 Pilin"/>
    <property type="match status" value="1"/>
</dbReference>
<evidence type="ECO:0000256" key="1">
    <source>
        <dbReference type="SAM" id="Phobius"/>
    </source>
</evidence>
<dbReference type="Proteomes" id="UP000245959">
    <property type="component" value="Unassembled WGS sequence"/>
</dbReference>
<evidence type="ECO:0000313" key="3">
    <source>
        <dbReference type="Proteomes" id="UP000245959"/>
    </source>
</evidence>
<sequence>MRYSDRPRNPLHNTFTLIELLVVIAIIAILASMLLPALNNARERARNISCVSRQKQFGLIMIQYMNDSSGVIGDARAATGVSDSWFYLYSKGGVPGFSPGDNGSAANALARKIAICPSYLVAKPDAQTGDTYAIPQSGVAAEGYPMPFKKVKKAASGTVLLAEAFSTGWGPNGGAYNVIRTDKSEWTGNFTTFHGRSGNITFLDGHAASYSVGQAVSSKITIPYYSTDGKLYENEMPGGYRMRGGFHKNQLQWVTNDN</sequence>
<dbReference type="InterPro" id="IPR045584">
    <property type="entry name" value="Pilin-like"/>
</dbReference>
<organism evidence="2 3">
    <name type="scientific">Victivallis vadensis</name>
    <dbReference type="NCBI Taxonomy" id="172901"/>
    <lineage>
        <taxon>Bacteria</taxon>
        <taxon>Pseudomonadati</taxon>
        <taxon>Lentisphaerota</taxon>
        <taxon>Lentisphaeria</taxon>
        <taxon>Victivallales</taxon>
        <taxon>Victivallaceae</taxon>
        <taxon>Victivallis</taxon>
    </lineage>
</organism>
<gene>
    <name evidence="2" type="ORF">C8D82_11493</name>
</gene>
<dbReference type="PANTHER" id="PTHR30093:SF2">
    <property type="entry name" value="TYPE II SECRETION SYSTEM PROTEIN H"/>
    <property type="match status" value="1"/>
</dbReference>
<reference evidence="2 3" key="1">
    <citation type="submission" date="2018-04" db="EMBL/GenBank/DDBJ databases">
        <title>Genomic Encyclopedia of Type Strains, Phase IV (KMG-IV): sequencing the most valuable type-strain genomes for metagenomic binning, comparative biology and taxonomic classification.</title>
        <authorList>
            <person name="Goeker M."/>
        </authorList>
    </citation>
    <scope>NUCLEOTIDE SEQUENCE [LARGE SCALE GENOMIC DNA]</scope>
    <source>
        <strain evidence="2 3">DSM 14823</strain>
    </source>
</reference>
<protein>
    <submittedName>
        <fullName evidence="2">Prepilin-type N-terminal cleavage/methylation domain-containing protein/prepilin-type processing-associated H-X9-DG protein</fullName>
    </submittedName>
</protein>